<protein>
    <submittedName>
        <fullName evidence="1">Uncharacterized protein</fullName>
    </submittedName>
</protein>
<dbReference type="EMBL" id="JACHEJ010000031">
    <property type="protein sequence ID" value="MBB6182434.1"/>
    <property type="molecule type" value="Genomic_DNA"/>
</dbReference>
<organism evidence="1 2">
    <name type="scientific">Pseudorhizobium flavum</name>
    <dbReference type="NCBI Taxonomy" id="1335061"/>
    <lineage>
        <taxon>Bacteria</taxon>
        <taxon>Pseudomonadati</taxon>
        <taxon>Pseudomonadota</taxon>
        <taxon>Alphaproteobacteria</taxon>
        <taxon>Hyphomicrobiales</taxon>
        <taxon>Rhizobiaceae</taxon>
        <taxon>Rhizobium/Agrobacterium group</taxon>
        <taxon>Pseudorhizobium</taxon>
    </lineage>
</organism>
<reference evidence="1 2" key="1">
    <citation type="submission" date="2020-08" db="EMBL/GenBank/DDBJ databases">
        <title>Genomic Encyclopedia of Type Strains, Phase IV (KMG-IV): sequencing the most valuable type-strain genomes for metagenomic binning, comparative biology and taxonomic classification.</title>
        <authorList>
            <person name="Goeker M."/>
        </authorList>
    </citation>
    <scope>NUCLEOTIDE SEQUENCE [LARGE SCALE GENOMIC DNA]</scope>
    <source>
        <strain evidence="1 2">DSM 102134</strain>
    </source>
</reference>
<sequence length="354" mass="41225">MMNANHFRPGDNWGGGRLYRSVLPGGQLTISPDWEVSGPKVVVMKPVNCRTHRMGQSDEGHFGVAPGVYEVDFDNFDPSVGLLPFRHWQRKKSPQPLKPRLTVLERETPKLFNAASFLIWSTGKHFNTMITVSAKELGFSDNAEFMKLMPVWHKEMARWMMNGTDRFRRRASRKCLPEASQPHYWISVAEYAREQGFHVHVLCVLPKGLKKAFVAKAWDWWVRHAKQVPTKAALDFECRWPKQQRTQYARHVHLLRYVLKTTADVPKLDRHGRQWSLRRAVWAKPNDCTPVWVMVPQLAGICRALNAKAQEEEGFVSTFDERDFSFVYENWEYGMWEARMEQKRMGLLLKSLVI</sequence>
<dbReference type="AlphaFoldDB" id="A0A7X0DGR3"/>
<proteinExistence type="predicted"/>
<evidence type="ECO:0000313" key="2">
    <source>
        <dbReference type="Proteomes" id="UP000535501"/>
    </source>
</evidence>
<accession>A0A7X0DGR3</accession>
<dbReference type="Proteomes" id="UP000535501">
    <property type="component" value="Unassembled WGS sequence"/>
</dbReference>
<comment type="caution">
    <text evidence="1">The sequence shown here is derived from an EMBL/GenBank/DDBJ whole genome shotgun (WGS) entry which is preliminary data.</text>
</comment>
<name>A0A7X0DGR3_9HYPH</name>
<gene>
    <name evidence="1" type="ORF">HNQ75_004423</name>
</gene>
<keyword evidence="2" id="KW-1185">Reference proteome</keyword>
<dbReference type="RefSeq" id="WP_139346151.1">
    <property type="nucleotide sequence ID" value="NZ_JACHEJ010000031.1"/>
</dbReference>
<evidence type="ECO:0000313" key="1">
    <source>
        <dbReference type="EMBL" id="MBB6182434.1"/>
    </source>
</evidence>